<accession>A0A410NWH8</accession>
<evidence type="ECO:0000256" key="1">
    <source>
        <dbReference type="SAM" id="MobiDB-lite"/>
    </source>
</evidence>
<proteinExistence type="predicted"/>
<feature type="compositionally biased region" description="Gly residues" evidence="1">
    <location>
        <begin position="7"/>
        <end position="32"/>
    </location>
</feature>
<protein>
    <submittedName>
        <fullName evidence="2">Uncharacterized protein</fullName>
    </submittedName>
</protein>
<reference evidence="2 3" key="1">
    <citation type="submission" date="2019-01" db="EMBL/GenBank/DDBJ databases">
        <title>Brevundimonas diminuta Genome sequencing and assembly.</title>
        <authorList>
            <person name="Chen H."/>
        </authorList>
    </citation>
    <scope>NUCLEOTIDE SEQUENCE [LARGE SCALE GENOMIC DNA]</scope>
    <source>
        <strain evidence="3">ATCC(B) 19146</strain>
    </source>
</reference>
<dbReference type="KEGG" id="bdm:EQG53_07600"/>
<feature type="region of interest" description="Disordered" evidence="1">
    <location>
        <begin position="52"/>
        <end position="81"/>
    </location>
</feature>
<dbReference type="AlphaFoldDB" id="A0A410NWH8"/>
<evidence type="ECO:0000313" key="2">
    <source>
        <dbReference type="EMBL" id="QAT14240.1"/>
    </source>
</evidence>
<evidence type="ECO:0000313" key="3">
    <source>
        <dbReference type="Proteomes" id="UP000287388"/>
    </source>
</evidence>
<sequence length="118" mass="10645">MLLAVGDPGGGGGGGGGGGAPIGGGGGPGTMTGGPLYSTRSCFFVASIGRVTGGGGAERDGRSADGGARSKPTARHAAGLGVPSSIGGGAAVAPTGAGATVMTAATAARIMLGVRCFG</sequence>
<name>A0A410NWH8_BREDI</name>
<feature type="region of interest" description="Disordered" evidence="1">
    <location>
        <begin position="1"/>
        <end position="32"/>
    </location>
</feature>
<dbReference type="EMBL" id="CP035093">
    <property type="protein sequence ID" value="QAT14240.1"/>
    <property type="molecule type" value="Genomic_DNA"/>
</dbReference>
<dbReference type="Proteomes" id="UP000287388">
    <property type="component" value="Chromosome"/>
</dbReference>
<gene>
    <name evidence="2" type="ORF">EQG53_07600</name>
</gene>
<organism evidence="2 3">
    <name type="scientific">Brevundimonas diminuta</name>
    <name type="common">Pseudomonas diminuta</name>
    <dbReference type="NCBI Taxonomy" id="293"/>
    <lineage>
        <taxon>Bacteria</taxon>
        <taxon>Pseudomonadati</taxon>
        <taxon>Pseudomonadota</taxon>
        <taxon>Alphaproteobacteria</taxon>
        <taxon>Caulobacterales</taxon>
        <taxon>Caulobacteraceae</taxon>
        <taxon>Brevundimonas</taxon>
    </lineage>
</organism>